<evidence type="ECO:0000313" key="3">
    <source>
        <dbReference type="Proteomes" id="UP001054945"/>
    </source>
</evidence>
<keyword evidence="3" id="KW-1185">Reference proteome</keyword>
<protein>
    <submittedName>
        <fullName evidence="2">Uncharacterized protein</fullName>
    </submittedName>
</protein>
<sequence length="112" mass="12929">MVGRLLGATDEEYQRPSEKNIGQGPFDFRRAHNNDDRARMCLKQANDWKEYLLQLRIAHNFANPSSERNLKSGDIVPVEGHKKSKIIWYMGVVEKVIVGRDDHVLFAHPKDN</sequence>
<accession>A0AAV4QZF1</accession>
<dbReference type="EMBL" id="BPLR01007232">
    <property type="protein sequence ID" value="GIY15413.1"/>
    <property type="molecule type" value="Genomic_DNA"/>
</dbReference>
<reference evidence="2 3" key="1">
    <citation type="submission" date="2021-06" db="EMBL/GenBank/DDBJ databases">
        <title>Caerostris extrusa draft genome.</title>
        <authorList>
            <person name="Kono N."/>
            <person name="Arakawa K."/>
        </authorList>
    </citation>
    <scope>NUCLEOTIDE SEQUENCE [LARGE SCALE GENOMIC DNA]</scope>
</reference>
<feature type="region of interest" description="Disordered" evidence="1">
    <location>
        <begin position="1"/>
        <end position="29"/>
    </location>
</feature>
<organism evidence="2 3">
    <name type="scientific">Caerostris extrusa</name>
    <name type="common">Bark spider</name>
    <name type="synonym">Caerostris bankana</name>
    <dbReference type="NCBI Taxonomy" id="172846"/>
    <lineage>
        <taxon>Eukaryota</taxon>
        <taxon>Metazoa</taxon>
        <taxon>Ecdysozoa</taxon>
        <taxon>Arthropoda</taxon>
        <taxon>Chelicerata</taxon>
        <taxon>Arachnida</taxon>
        <taxon>Araneae</taxon>
        <taxon>Araneomorphae</taxon>
        <taxon>Entelegynae</taxon>
        <taxon>Araneoidea</taxon>
        <taxon>Araneidae</taxon>
        <taxon>Caerostris</taxon>
    </lineage>
</organism>
<evidence type="ECO:0000313" key="2">
    <source>
        <dbReference type="EMBL" id="GIY15413.1"/>
    </source>
</evidence>
<gene>
    <name evidence="2" type="ORF">CEXT_470901</name>
</gene>
<dbReference type="AlphaFoldDB" id="A0AAV4QZF1"/>
<comment type="caution">
    <text evidence="2">The sequence shown here is derived from an EMBL/GenBank/DDBJ whole genome shotgun (WGS) entry which is preliminary data.</text>
</comment>
<proteinExistence type="predicted"/>
<dbReference type="Proteomes" id="UP001054945">
    <property type="component" value="Unassembled WGS sequence"/>
</dbReference>
<name>A0AAV4QZF1_CAEEX</name>
<evidence type="ECO:0000256" key="1">
    <source>
        <dbReference type="SAM" id="MobiDB-lite"/>
    </source>
</evidence>